<dbReference type="AlphaFoldDB" id="A0A451BHV3"/>
<protein>
    <submittedName>
        <fullName evidence="5">Uncharacterized protein</fullName>
    </submittedName>
</protein>
<keyword evidence="4" id="KW-0812">Transmembrane</keyword>
<sequence length="336" mass="36574">MKMKYIAVIKTSQLMTPYYRLIKGISITMLVGLFLAGCGTITGIPSHGGGKRFAVEQELISASARAVAKDLDVSALQGKRVAIYMVGIGDEGSGNLAGGRYSVEALMRGGYVNTPNSRYPIETTRTTTGSTVTIAENALNAPIDSKGSDRQLSAGIRYQGIGGYLSEAFVNPEDSQFLSAVLQESLVLRGVSVVSPEQAQLDVYFTVDVFGTIRRRTDYHITNQEVLLAKTAIEMTAIDRTTGDIVIPPQTSSFEAEYVEKYILWAGPVEVRKEVRRSDALLVDFKDMTQHQLTTRTKGLQSVTPESSSQWTETTRPAPLTKALPSPDPARPEDVQ</sequence>
<feature type="region of interest" description="Disordered" evidence="3">
    <location>
        <begin position="294"/>
        <end position="336"/>
    </location>
</feature>
<reference evidence="5" key="1">
    <citation type="submission" date="2019-02" db="EMBL/GenBank/DDBJ databases">
        <authorList>
            <person name="Gruber-Vodicka R. H."/>
            <person name="Seah K. B. B."/>
        </authorList>
    </citation>
    <scope>NUCLEOTIDE SEQUENCE</scope>
    <source>
        <strain evidence="5">BECK_S127</strain>
    </source>
</reference>
<evidence type="ECO:0000256" key="3">
    <source>
        <dbReference type="SAM" id="MobiDB-lite"/>
    </source>
</evidence>
<proteinExistence type="inferred from homology"/>
<gene>
    <name evidence="5" type="ORF">BECKSD772D_GA0070982_100332</name>
</gene>
<evidence type="ECO:0000256" key="4">
    <source>
        <dbReference type="SAM" id="Phobius"/>
    </source>
</evidence>
<comment type="similarity">
    <text evidence="2">Belongs to the MafA family.</text>
</comment>
<name>A0A451BHV3_9GAMM</name>
<evidence type="ECO:0000256" key="1">
    <source>
        <dbReference type="ARBA" id="ARBA00022889"/>
    </source>
</evidence>
<keyword evidence="1" id="KW-0130">Cell adhesion</keyword>
<dbReference type="InterPro" id="IPR058802">
    <property type="entry name" value="MafA-like"/>
</dbReference>
<organism evidence="5">
    <name type="scientific">Candidatus Kentrum sp. SD</name>
    <dbReference type="NCBI Taxonomy" id="2126332"/>
    <lineage>
        <taxon>Bacteria</taxon>
        <taxon>Pseudomonadati</taxon>
        <taxon>Pseudomonadota</taxon>
        <taxon>Gammaproteobacteria</taxon>
        <taxon>Candidatus Kentrum</taxon>
    </lineage>
</organism>
<feature type="compositionally biased region" description="Polar residues" evidence="3">
    <location>
        <begin position="294"/>
        <end position="315"/>
    </location>
</feature>
<accession>A0A451BHV3</accession>
<evidence type="ECO:0000313" key="5">
    <source>
        <dbReference type="EMBL" id="VFK77875.1"/>
    </source>
</evidence>
<evidence type="ECO:0000256" key="2">
    <source>
        <dbReference type="ARBA" id="ARBA00093781"/>
    </source>
</evidence>
<dbReference type="Pfam" id="PF26521">
    <property type="entry name" value="MAFA_adhesin"/>
    <property type="match status" value="1"/>
</dbReference>
<keyword evidence="4" id="KW-0472">Membrane</keyword>
<dbReference type="EMBL" id="CAADHB010000003">
    <property type="protein sequence ID" value="VFK77875.1"/>
    <property type="molecule type" value="Genomic_DNA"/>
</dbReference>
<feature type="transmembrane region" description="Helical" evidence="4">
    <location>
        <begin position="21"/>
        <end position="44"/>
    </location>
</feature>
<keyword evidence="4" id="KW-1133">Transmembrane helix</keyword>